<proteinExistence type="predicted"/>
<feature type="non-terminal residue" evidence="2">
    <location>
        <position position="1"/>
    </location>
</feature>
<dbReference type="KEGG" id="pbi:103062817"/>
<dbReference type="AlphaFoldDB" id="A0A9F2R868"/>
<evidence type="ECO:0000313" key="1">
    <source>
        <dbReference type="Proteomes" id="UP000695026"/>
    </source>
</evidence>
<dbReference type="GeneID" id="103062817"/>
<dbReference type="OrthoDB" id="16120at2759"/>
<dbReference type="SMART" id="SM00367">
    <property type="entry name" value="LRR_CC"/>
    <property type="match status" value="3"/>
</dbReference>
<dbReference type="InterPro" id="IPR032675">
    <property type="entry name" value="LRR_dom_sf"/>
</dbReference>
<protein>
    <submittedName>
        <fullName evidence="2">Uncharacterized protein LOC103062817</fullName>
    </submittedName>
</protein>
<accession>A0A9F2R868</accession>
<dbReference type="Proteomes" id="UP000695026">
    <property type="component" value="Unplaced"/>
</dbReference>
<evidence type="ECO:0000313" key="2">
    <source>
        <dbReference type="RefSeq" id="XP_007439032.2"/>
    </source>
</evidence>
<sequence>GVGRKAAALLASPPRASRLTARPFFSVAPAGCLVRELIDLMGTGRRVTRLVLHLLLVPQLTELDLSRCPKLVSKTIAEMVAHRCKNLSLLYLQGCSRIPSDALVDLIESLPGLKKLGLSETQCNTQVLSAIGSTCQYLCELDVSDCKRLSPESLFHLAYDVTAGSFSCQALQVLSVGGLESSARSQNLVRALAFVLLALPSLRFLENEFVSEAVYEIFRQQFKGAQIAPGFPSLEELVQRRMAMRTDKASSRLTLPLKELLEVDESSLPIVCTVCPHLTKATVLLDDGSALSPAFSSWHALSNLTLDCGRPRQLRELLSVTAIIGTQMQSLSIDGFVVKDESSFHVLLGHCPNLRKFSASIFLSLSCQSQKSTDWGAAFVPPRFSHLTEFTLSLSSLHTSTPSQPAPGLRANLTSVLKNSPGLESLVLLYLPFCLDGVFEKVLEPRGTALVHLRHLSLLQCKVSSSTIHLLLAADNQLDSIHLDKCPDIYRRDYDELLRRVSKEGFDLHIEWQ</sequence>
<dbReference type="RefSeq" id="XP_007439032.2">
    <property type="nucleotide sequence ID" value="XM_007438970.3"/>
</dbReference>
<keyword evidence="1" id="KW-1185">Reference proteome</keyword>
<dbReference type="PANTHER" id="PTHR13318">
    <property type="entry name" value="PARTNER OF PAIRED, ISOFORM B-RELATED"/>
    <property type="match status" value="1"/>
</dbReference>
<dbReference type="GO" id="GO:0019005">
    <property type="term" value="C:SCF ubiquitin ligase complex"/>
    <property type="evidence" value="ECO:0007669"/>
    <property type="project" value="TreeGrafter"/>
</dbReference>
<name>A0A9F2R868_PYTBI</name>
<reference evidence="2" key="1">
    <citation type="submission" date="2025-08" db="UniProtKB">
        <authorList>
            <consortium name="RefSeq"/>
        </authorList>
    </citation>
    <scope>IDENTIFICATION</scope>
    <source>
        <tissue evidence="2">Liver</tissue>
    </source>
</reference>
<organism evidence="1 2">
    <name type="scientific">Python bivittatus</name>
    <name type="common">Burmese python</name>
    <name type="synonym">Python molurus bivittatus</name>
    <dbReference type="NCBI Taxonomy" id="176946"/>
    <lineage>
        <taxon>Eukaryota</taxon>
        <taxon>Metazoa</taxon>
        <taxon>Chordata</taxon>
        <taxon>Craniata</taxon>
        <taxon>Vertebrata</taxon>
        <taxon>Euteleostomi</taxon>
        <taxon>Lepidosauria</taxon>
        <taxon>Squamata</taxon>
        <taxon>Bifurcata</taxon>
        <taxon>Unidentata</taxon>
        <taxon>Episquamata</taxon>
        <taxon>Toxicofera</taxon>
        <taxon>Serpentes</taxon>
        <taxon>Henophidia</taxon>
        <taxon>Pythonidae</taxon>
        <taxon>Python</taxon>
    </lineage>
</organism>
<dbReference type="Gene3D" id="3.80.10.10">
    <property type="entry name" value="Ribonuclease Inhibitor"/>
    <property type="match status" value="1"/>
</dbReference>
<dbReference type="GO" id="GO:0031146">
    <property type="term" value="P:SCF-dependent proteasomal ubiquitin-dependent protein catabolic process"/>
    <property type="evidence" value="ECO:0007669"/>
    <property type="project" value="TreeGrafter"/>
</dbReference>
<dbReference type="OMA" id="DYADNYM"/>
<dbReference type="SUPFAM" id="SSF52047">
    <property type="entry name" value="RNI-like"/>
    <property type="match status" value="1"/>
</dbReference>
<gene>
    <name evidence="2" type="primary">LOC103062817</name>
</gene>
<dbReference type="InterPro" id="IPR006553">
    <property type="entry name" value="Leu-rich_rpt_Cys-con_subtyp"/>
</dbReference>